<evidence type="ECO:0000259" key="5">
    <source>
        <dbReference type="Pfam" id="PF09745"/>
    </source>
</evidence>
<dbReference type="AlphaFoldDB" id="A0A9N9B683"/>
<feature type="region of interest" description="Disordered" evidence="4">
    <location>
        <begin position="159"/>
        <end position="185"/>
    </location>
</feature>
<gene>
    <name evidence="6" type="ORF">POCULU_LOCUS5097</name>
</gene>
<comment type="caution">
    <text evidence="6">The sequence shown here is derived from an EMBL/GenBank/DDBJ whole genome shotgun (WGS) entry which is preliminary data.</text>
</comment>
<dbReference type="EMBL" id="CAJVPJ010000733">
    <property type="protein sequence ID" value="CAG8552598.1"/>
    <property type="molecule type" value="Genomic_DNA"/>
</dbReference>
<evidence type="ECO:0000256" key="2">
    <source>
        <dbReference type="ARBA" id="ARBA00023054"/>
    </source>
</evidence>
<reference evidence="6" key="1">
    <citation type="submission" date="2021-06" db="EMBL/GenBank/DDBJ databases">
        <authorList>
            <person name="Kallberg Y."/>
            <person name="Tangrot J."/>
            <person name="Rosling A."/>
        </authorList>
    </citation>
    <scope>NUCLEOTIDE SEQUENCE</scope>
    <source>
        <strain evidence="6">IA702</strain>
    </source>
</reference>
<dbReference type="PANTHER" id="PTHR47845">
    <property type="entry name" value="NUCLEAR SPECKLE SPLICING REGULATORY PROTEIN 1 HOMOLOG"/>
    <property type="match status" value="1"/>
</dbReference>
<feature type="non-terminal residue" evidence="6">
    <location>
        <position position="1"/>
    </location>
</feature>
<proteinExistence type="inferred from homology"/>
<feature type="compositionally biased region" description="Basic and acidic residues" evidence="4">
    <location>
        <begin position="245"/>
        <end position="290"/>
    </location>
</feature>
<dbReference type="OrthoDB" id="446635at2759"/>
<evidence type="ECO:0000313" key="7">
    <source>
        <dbReference type="Proteomes" id="UP000789572"/>
    </source>
</evidence>
<dbReference type="Proteomes" id="UP000789572">
    <property type="component" value="Unassembled WGS sequence"/>
</dbReference>
<dbReference type="GO" id="GO:0000381">
    <property type="term" value="P:regulation of alternative mRNA splicing, via spliceosome"/>
    <property type="evidence" value="ECO:0007669"/>
    <property type="project" value="InterPro"/>
</dbReference>
<sequence>AREIKVVNTQINQTAVSKQDQEEYERALAEDRTAFMYDEVYDSMKAAEKRELSLTHNVEQEREKANRELKDILLAASRRQREFLRIQERKAQRELEAEGEELRTTERFITSAYQAQLEELKQLEEEEKRLEQMDAQGQRNLTHFYRDLLERHSSVKEAAIRASRETPASASSIPVSVESDDTEKTDRELAEQARAAGKRVDLNEDEEIIDKRQLLSAGLNVGTKRPLSQLQSNSSKPGGSFFTRTSRETNRTLQARQEEVRRREKQQQELQRQIREKERKEREEEKTKEEELLKKFAKKNDEKAVSDARARYLARKNKGKD</sequence>
<dbReference type="InterPro" id="IPR053246">
    <property type="entry name" value="NS_splicing_regulatory_protein"/>
</dbReference>
<protein>
    <submittedName>
        <fullName evidence="6">792_t:CDS:1</fullName>
    </submittedName>
</protein>
<accession>A0A9N9B683</accession>
<dbReference type="InterPro" id="IPR018612">
    <property type="entry name" value="NSRP1_N"/>
</dbReference>
<name>A0A9N9B683_9GLOM</name>
<feature type="domain" description="Nuclear speckle splicing regulatory protein 1 N-terminal" evidence="5">
    <location>
        <begin position="21"/>
        <end position="138"/>
    </location>
</feature>
<feature type="coiled-coil region" evidence="3">
    <location>
        <begin position="44"/>
        <end position="140"/>
    </location>
</feature>
<evidence type="ECO:0000256" key="3">
    <source>
        <dbReference type="SAM" id="Coils"/>
    </source>
</evidence>
<dbReference type="Pfam" id="PF09745">
    <property type="entry name" value="NSRP1_N"/>
    <property type="match status" value="1"/>
</dbReference>
<keyword evidence="7" id="KW-1185">Reference proteome</keyword>
<evidence type="ECO:0000256" key="1">
    <source>
        <dbReference type="ARBA" id="ARBA00010126"/>
    </source>
</evidence>
<feature type="region of interest" description="Disordered" evidence="4">
    <location>
        <begin position="226"/>
        <end position="290"/>
    </location>
</feature>
<comment type="similarity">
    <text evidence="1">Belongs to the NSRP1 family.</text>
</comment>
<keyword evidence="2 3" id="KW-0175">Coiled coil</keyword>
<evidence type="ECO:0000256" key="4">
    <source>
        <dbReference type="SAM" id="MobiDB-lite"/>
    </source>
</evidence>
<feature type="compositionally biased region" description="Polar residues" evidence="4">
    <location>
        <begin position="226"/>
        <end position="237"/>
    </location>
</feature>
<organism evidence="6 7">
    <name type="scientific">Paraglomus occultum</name>
    <dbReference type="NCBI Taxonomy" id="144539"/>
    <lineage>
        <taxon>Eukaryota</taxon>
        <taxon>Fungi</taxon>
        <taxon>Fungi incertae sedis</taxon>
        <taxon>Mucoromycota</taxon>
        <taxon>Glomeromycotina</taxon>
        <taxon>Glomeromycetes</taxon>
        <taxon>Paraglomerales</taxon>
        <taxon>Paraglomeraceae</taxon>
        <taxon>Paraglomus</taxon>
    </lineage>
</organism>
<dbReference type="PANTHER" id="PTHR47845:SF1">
    <property type="entry name" value="NUCLEAR SPECKLE SPLICING REGULATORY PROTEIN 1 HOMOLOG"/>
    <property type="match status" value="1"/>
</dbReference>
<evidence type="ECO:0000313" key="6">
    <source>
        <dbReference type="EMBL" id="CAG8552598.1"/>
    </source>
</evidence>